<dbReference type="EMBL" id="JAPAAF010000034">
    <property type="protein sequence ID" value="MCW0484312.1"/>
    <property type="molecule type" value="Genomic_DNA"/>
</dbReference>
<dbReference type="InterPro" id="IPR011053">
    <property type="entry name" value="Single_hybrid_motif"/>
</dbReference>
<dbReference type="InterPro" id="IPR001882">
    <property type="entry name" value="Biotin_BS"/>
</dbReference>
<protein>
    <submittedName>
        <fullName evidence="4">Biotin/lipoyl-binding protein</fullName>
    </submittedName>
</protein>
<dbReference type="RefSeq" id="WP_282592905.1">
    <property type="nucleotide sequence ID" value="NZ_JAPAAF010000034.1"/>
</dbReference>
<evidence type="ECO:0000256" key="1">
    <source>
        <dbReference type="ARBA" id="ARBA00023267"/>
    </source>
</evidence>
<dbReference type="Gene3D" id="2.40.50.100">
    <property type="match status" value="1"/>
</dbReference>
<dbReference type="PROSITE" id="PS00188">
    <property type="entry name" value="BIOTIN"/>
    <property type="match status" value="1"/>
</dbReference>
<keyword evidence="1" id="KW-0092">Biotin</keyword>
<dbReference type="InterPro" id="IPR050709">
    <property type="entry name" value="Biotin_Carboxyl_Carrier/Decarb"/>
</dbReference>
<evidence type="ECO:0000256" key="2">
    <source>
        <dbReference type="SAM" id="MobiDB-lite"/>
    </source>
</evidence>
<evidence type="ECO:0000313" key="5">
    <source>
        <dbReference type="Proteomes" id="UP001163821"/>
    </source>
</evidence>
<dbReference type="Proteomes" id="UP001163821">
    <property type="component" value="Unassembled WGS sequence"/>
</dbReference>
<name>A0AA41YAE8_9BACT</name>
<dbReference type="Pfam" id="PF00364">
    <property type="entry name" value="Biotin_lipoyl"/>
    <property type="match status" value="1"/>
</dbReference>
<feature type="domain" description="Lipoyl-binding" evidence="3">
    <location>
        <begin position="77"/>
        <end position="146"/>
    </location>
</feature>
<feature type="region of interest" description="Disordered" evidence="2">
    <location>
        <begin position="47"/>
        <end position="81"/>
    </location>
</feature>
<sequence>MKKFKFTINGNQYETEIINIEDNIAEIEVNGSMYKVEVDKEIKASKTPKLVRPKAIPSTDTHPTEAKTSSPSAPKGAGNIKSPLPGVILEIFVKEGDKVERGQKLLMLEAMKMENNIEADKAGKVISIKVNTGASVMEGDVLMVIGE</sequence>
<dbReference type="AlphaFoldDB" id="A0AA41YAE8"/>
<dbReference type="PANTHER" id="PTHR45266">
    <property type="entry name" value="OXALOACETATE DECARBOXYLASE ALPHA CHAIN"/>
    <property type="match status" value="1"/>
</dbReference>
<accession>A0AA41YAE8</accession>
<dbReference type="FunFam" id="2.40.50.100:FF:000003">
    <property type="entry name" value="Acetyl-CoA carboxylase biotin carboxyl carrier protein"/>
    <property type="match status" value="1"/>
</dbReference>
<evidence type="ECO:0000259" key="3">
    <source>
        <dbReference type="PROSITE" id="PS50968"/>
    </source>
</evidence>
<feature type="compositionally biased region" description="Polar residues" evidence="2">
    <location>
        <begin position="58"/>
        <end position="72"/>
    </location>
</feature>
<dbReference type="PANTHER" id="PTHR45266:SF3">
    <property type="entry name" value="OXALOACETATE DECARBOXYLASE ALPHA CHAIN"/>
    <property type="match status" value="1"/>
</dbReference>
<dbReference type="PROSITE" id="PS50968">
    <property type="entry name" value="BIOTINYL_LIPOYL"/>
    <property type="match status" value="1"/>
</dbReference>
<organism evidence="4 5">
    <name type="scientific">Gaoshiqia sediminis</name>
    <dbReference type="NCBI Taxonomy" id="2986998"/>
    <lineage>
        <taxon>Bacteria</taxon>
        <taxon>Pseudomonadati</taxon>
        <taxon>Bacteroidota</taxon>
        <taxon>Bacteroidia</taxon>
        <taxon>Marinilabiliales</taxon>
        <taxon>Prolixibacteraceae</taxon>
        <taxon>Gaoshiqia</taxon>
    </lineage>
</organism>
<dbReference type="InterPro" id="IPR000089">
    <property type="entry name" value="Biotin_lipoyl"/>
</dbReference>
<keyword evidence="5" id="KW-1185">Reference proteome</keyword>
<dbReference type="CDD" id="cd06850">
    <property type="entry name" value="biotinyl_domain"/>
    <property type="match status" value="1"/>
</dbReference>
<comment type="caution">
    <text evidence="4">The sequence shown here is derived from an EMBL/GenBank/DDBJ whole genome shotgun (WGS) entry which is preliminary data.</text>
</comment>
<evidence type="ECO:0000313" key="4">
    <source>
        <dbReference type="EMBL" id="MCW0484312.1"/>
    </source>
</evidence>
<gene>
    <name evidence="4" type="ORF">N2K84_16345</name>
</gene>
<proteinExistence type="predicted"/>
<reference evidence="4" key="1">
    <citation type="submission" date="2022-10" db="EMBL/GenBank/DDBJ databases">
        <title>Gaoshiqiia sediminis gen. nov., sp. nov., isolated from coastal sediment.</title>
        <authorList>
            <person name="Yu W.X."/>
            <person name="Mu D.S."/>
            <person name="Du J.Z."/>
            <person name="Liang Y.Q."/>
        </authorList>
    </citation>
    <scope>NUCLEOTIDE SEQUENCE</scope>
    <source>
        <strain evidence="4">A06</strain>
    </source>
</reference>
<dbReference type="SUPFAM" id="SSF51230">
    <property type="entry name" value="Single hybrid motif"/>
    <property type="match status" value="1"/>
</dbReference>